<dbReference type="Pfam" id="PF08592">
    <property type="entry name" value="Anthrone_oxy"/>
    <property type="match status" value="1"/>
</dbReference>
<sequence>MASTGNLWWFTPLQSFAVIGTAVNFGGSALQSPLIMPMLQLREVPAHHSGTLTAYLLHNSEYFFPPLNGACTVTNLALTIAAYLNRDSNSAAAAKLPYLGASFALNLATTAWALGIMVPMNRAMAKLAGNLQANNADEKSEKELRRLQKRWQGLNYGRAAIMIASSITALLGLLEDGSVLKV</sequence>
<dbReference type="AlphaFoldDB" id="A0AB34KP27"/>
<keyword evidence="3" id="KW-1185">Reference proteome</keyword>
<proteinExistence type="predicted"/>
<name>A0AB34KP27_9PEZI</name>
<dbReference type="GeneID" id="96007033"/>
<feature type="transmembrane region" description="Helical" evidence="1">
    <location>
        <begin position="16"/>
        <end position="41"/>
    </location>
</feature>
<organism evidence="2 3">
    <name type="scientific">Cladosporium halotolerans</name>
    <dbReference type="NCBI Taxonomy" id="1052096"/>
    <lineage>
        <taxon>Eukaryota</taxon>
        <taxon>Fungi</taxon>
        <taxon>Dikarya</taxon>
        <taxon>Ascomycota</taxon>
        <taxon>Pezizomycotina</taxon>
        <taxon>Dothideomycetes</taxon>
        <taxon>Dothideomycetidae</taxon>
        <taxon>Cladosporiales</taxon>
        <taxon>Cladosporiaceae</taxon>
        <taxon>Cladosporium</taxon>
    </lineage>
</organism>
<keyword evidence="1" id="KW-0812">Transmembrane</keyword>
<keyword evidence="1" id="KW-0472">Membrane</keyword>
<gene>
    <name evidence="2" type="ORF">WHR41_05590</name>
</gene>
<protein>
    <recommendedName>
        <fullName evidence="4">DUF1772-domain-containing protein</fullName>
    </recommendedName>
</protein>
<feature type="transmembrane region" description="Helical" evidence="1">
    <location>
        <begin position="96"/>
        <end position="118"/>
    </location>
</feature>
<dbReference type="InterPro" id="IPR013901">
    <property type="entry name" value="Anthrone_oxy"/>
</dbReference>
<keyword evidence="1" id="KW-1133">Transmembrane helix</keyword>
<dbReference type="Proteomes" id="UP000803884">
    <property type="component" value="Unassembled WGS sequence"/>
</dbReference>
<dbReference type="EMBL" id="JAAQHG020000019">
    <property type="protein sequence ID" value="KAL1585501.1"/>
    <property type="molecule type" value="Genomic_DNA"/>
</dbReference>
<evidence type="ECO:0000313" key="2">
    <source>
        <dbReference type="EMBL" id="KAL1585501.1"/>
    </source>
</evidence>
<dbReference type="RefSeq" id="XP_069228607.1">
    <property type="nucleotide sequence ID" value="XM_069374195.1"/>
</dbReference>
<evidence type="ECO:0000313" key="3">
    <source>
        <dbReference type="Proteomes" id="UP000803884"/>
    </source>
</evidence>
<evidence type="ECO:0008006" key="4">
    <source>
        <dbReference type="Google" id="ProtNLM"/>
    </source>
</evidence>
<feature type="transmembrane region" description="Helical" evidence="1">
    <location>
        <begin position="62"/>
        <end position="84"/>
    </location>
</feature>
<comment type="caution">
    <text evidence="2">The sequence shown here is derived from an EMBL/GenBank/DDBJ whole genome shotgun (WGS) entry which is preliminary data.</text>
</comment>
<evidence type="ECO:0000256" key="1">
    <source>
        <dbReference type="SAM" id="Phobius"/>
    </source>
</evidence>
<reference evidence="2 3" key="1">
    <citation type="journal article" date="2020" name="Microbiol. Resour. Announc.">
        <title>Draft Genome Sequence of a Cladosporium Species Isolated from the Mesophotic Ascidian Didemnum maculosum.</title>
        <authorList>
            <person name="Gioti A."/>
            <person name="Siaperas R."/>
            <person name="Nikolaivits E."/>
            <person name="Le Goff G."/>
            <person name="Ouazzani J."/>
            <person name="Kotoulas G."/>
            <person name="Topakas E."/>
        </authorList>
    </citation>
    <scope>NUCLEOTIDE SEQUENCE [LARGE SCALE GENOMIC DNA]</scope>
    <source>
        <strain evidence="2 3">TM138-S3</strain>
    </source>
</reference>
<accession>A0AB34KP27</accession>